<feature type="compositionally biased region" description="Low complexity" evidence="6">
    <location>
        <begin position="742"/>
        <end position="756"/>
    </location>
</feature>
<feature type="compositionally biased region" description="Low complexity" evidence="6">
    <location>
        <begin position="294"/>
        <end position="303"/>
    </location>
</feature>
<dbReference type="InterPro" id="IPR043502">
    <property type="entry name" value="DNA/RNA_pol_sf"/>
</dbReference>
<feature type="region of interest" description="Disordered" evidence="6">
    <location>
        <begin position="528"/>
        <end position="560"/>
    </location>
</feature>
<feature type="region of interest" description="Disordered" evidence="6">
    <location>
        <begin position="282"/>
        <end position="313"/>
    </location>
</feature>
<dbReference type="SUPFAM" id="SSF56672">
    <property type="entry name" value="DNA/RNA polymerases"/>
    <property type="match status" value="1"/>
</dbReference>
<gene>
    <name evidence="8" type="ORF">SO694_00067033</name>
</gene>
<comment type="caution">
    <text evidence="8">The sequence shown here is derived from an EMBL/GenBank/DDBJ whole genome shotgun (WGS) entry which is preliminary data.</text>
</comment>
<accession>A0ABR1FQD9</accession>
<evidence type="ECO:0000259" key="7">
    <source>
        <dbReference type="PROSITE" id="PS51192"/>
    </source>
</evidence>
<evidence type="ECO:0000256" key="1">
    <source>
        <dbReference type="ARBA" id="ARBA00012417"/>
    </source>
</evidence>
<dbReference type="Gene3D" id="3.40.50.300">
    <property type="entry name" value="P-loop containing nucleotide triphosphate hydrolases"/>
    <property type="match status" value="1"/>
</dbReference>
<feature type="compositionally biased region" description="Low complexity" evidence="6">
    <location>
        <begin position="545"/>
        <end position="560"/>
    </location>
</feature>
<dbReference type="EC" id="2.7.7.7" evidence="1"/>
<evidence type="ECO:0000256" key="2">
    <source>
        <dbReference type="ARBA" id="ARBA00022679"/>
    </source>
</evidence>
<dbReference type="InterPro" id="IPR019760">
    <property type="entry name" value="DNA-dir_DNA_pol_A_CS"/>
</dbReference>
<evidence type="ECO:0000313" key="9">
    <source>
        <dbReference type="Proteomes" id="UP001363151"/>
    </source>
</evidence>
<dbReference type="SMART" id="SM00482">
    <property type="entry name" value="POLAc"/>
    <property type="match status" value="1"/>
</dbReference>
<keyword evidence="3" id="KW-0548">Nucleotidyltransferase</keyword>
<feature type="region of interest" description="Disordered" evidence="6">
    <location>
        <begin position="742"/>
        <end position="803"/>
    </location>
</feature>
<dbReference type="InterPro" id="IPR011545">
    <property type="entry name" value="DEAD/DEAH_box_helicase_dom"/>
</dbReference>
<name>A0ABR1FQD9_AURAN</name>
<feature type="compositionally biased region" description="Basic residues" evidence="6">
    <location>
        <begin position="766"/>
        <end position="778"/>
    </location>
</feature>
<dbReference type="EMBL" id="JBBJCI010000290">
    <property type="protein sequence ID" value="KAK7235716.1"/>
    <property type="molecule type" value="Genomic_DNA"/>
</dbReference>
<evidence type="ECO:0000256" key="5">
    <source>
        <dbReference type="ARBA" id="ARBA00049244"/>
    </source>
</evidence>
<dbReference type="SUPFAM" id="SSF52540">
    <property type="entry name" value="P-loop containing nucleoside triphosphate hydrolases"/>
    <property type="match status" value="1"/>
</dbReference>
<dbReference type="PANTHER" id="PTHR10133:SF62">
    <property type="entry name" value="DNA POLYMERASE THETA"/>
    <property type="match status" value="1"/>
</dbReference>
<feature type="compositionally biased region" description="Low complexity" evidence="6">
    <location>
        <begin position="369"/>
        <end position="383"/>
    </location>
</feature>
<evidence type="ECO:0000256" key="3">
    <source>
        <dbReference type="ARBA" id="ARBA00022695"/>
    </source>
</evidence>
<dbReference type="PANTHER" id="PTHR10133">
    <property type="entry name" value="DNA POLYMERASE I"/>
    <property type="match status" value="1"/>
</dbReference>
<feature type="region of interest" description="Disordered" evidence="6">
    <location>
        <begin position="573"/>
        <end position="696"/>
    </location>
</feature>
<dbReference type="InterPro" id="IPR001098">
    <property type="entry name" value="DNA-dir_DNA_pol_A_palm_dom"/>
</dbReference>
<dbReference type="PROSITE" id="PS00447">
    <property type="entry name" value="DNA_POLYMERASE_A"/>
    <property type="match status" value="1"/>
</dbReference>
<feature type="domain" description="Helicase ATP-binding" evidence="7">
    <location>
        <begin position="49"/>
        <end position="252"/>
    </location>
</feature>
<dbReference type="Pfam" id="PF00270">
    <property type="entry name" value="DEAD"/>
    <property type="match status" value="1"/>
</dbReference>
<comment type="catalytic activity">
    <reaction evidence="5">
        <text>DNA(n) + a 2'-deoxyribonucleoside 5'-triphosphate = DNA(n+1) + diphosphate</text>
        <dbReference type="Rhea" id="RHEA:22508"/>
        <dbReference type="Rhea" id="RHEA-COMP:17339"/>
        <dbReference type="Rhea" id="RHEA-COMP:17340"/>
        <dbReference type="ChEBI" id="CHEBI:33019"/>
        <dbReference type="ChEBI" id="CHEBI:61560"/>
        <dbReference type="ChEBI" id="CHEBI:173112"/>
        <dbReference type="EC" id="2.7.7.7"/>
    </reaction>
</comment>
<dbReference type="PRINTS" id="PR00868">
    <property type="entry name" value="DNAPOLI"/>
</dbReference>
<dbReference type="Gene3D" id="1.10.150.20">
    <property type="entry name" value="5' to 3' exonuclease, C-terminal subdomain"/>
    <property type="match status" value="1"/>
</dbReference>
<dbReference type="Pfam" id="PF00476">
    <property type="entry name" value="DNA_pol_A"/>
    <property type="match status" value="1"/>
</dbReference>
<organism evidence="8 9">
    <name type="scientific">Aureococcus anophagefferens</name>
    <name type="common">Harmful bloom alga</name>
    <dbReference type="NCBI Taxonomy" id="44056"/>
    <lineage>
        <taxon>Eukaryota</taxon>
        <taxon>Sar</taxon>
        <taxon>Stramenopiles</taxon>
        <taxon>Ochrophyta</taxon>
        <taxon>Pelagophyceae</taxon>
        <taxon>Pelagomonadales</taxon>
        <taxon>Pelagomonadaceae</taxon>
        <taxon>Aureococcus</taxon>
    </lineage>
</organism>
<dbReference type="InterPro" id="IPR002298">
    <property type="entry name" value="DNA_polymerase_A"/>
</dbReference>
<dbReference type="Gene3D" id="3.30.70.370">
    <property type="match status" value="1"/>
</dbReference>
<keyword evidence="4" id="KW-0239">DNA-directed DNA polymerase</keyword>
<keyword evidence="9" id="KW-1185">Reference proteome</keyword>
<keyword evidence="2" id="KW-0808">Transferase</keyword>
<dbReference type="PROSITE" id="PS51192">
    <property type="entry name" value="HELICASE_ATP_BIND_1"/>
    <property type="match status" value="1"/>
</dbReference>
<protein>
    <recommendedName>
        <fullName evidence="1">DNA-directed DNA polymerase</fullName>
        <ecNumber evidence="1">2.7.7.7</ecNumber>
    </recommendedName>
</protein>
<dbReference type="InterPro" id="IPR014001">
    <property type="entry name" value="Helicase_ATP-bd"/>
</dbReference>
<sequence>MTSPPPTAPRGPHTVHHYLTDVPAAVVDGYVEETGIARLHAWQSRCLEDTALLAGGNVVVSVNTAGGKSLVAEVALLRAAFRGDGGVAVYVLPFLAMVSEKAAALAAALGHHNADGAPRSCGARRRPRRRRLRAGAASLGAPRALVLCTPEAALGLADRQALAALDAAERRGPRRRRARRRRRFGNLRCVAVDELHMVGDAGRGAVYEKLLARLRFVAGEAGAPVQVVGLSATLSNGAARRGASAERFVLEAVVGAEAARARFDAASLARATARALLHAAAAATARDRPRARGSRGAARATSPHARARDDGGALKTTALGRAVVAAGGMIAPLEARLLGDASAPAGAPPRAAGAPRDLASRRSPRRCRASTTTSTTPSSSASADLRSQDRLRVDGAGDVAAALEGGRWAGRRERLFVWLALLDARARRRAGRGRGRAAGSVADVAVAAGVPRRRCGPSWTARRRASAAAASRGASVGGRRGRAVKAARARLARGGRARRGAPTRWRKGLRSLRRVADGDVALARTLRARAATARRRGAPPPRGAPPARGRGALGAGRRCAAALRRGARRALPLAEALRRRKPAPGDRGARRRFAGAWPNARARGLGPGARAGPRGARPPPDSDSDLDGDVRVGGFSDDGDSSGDEVGRGRPAEDAAPPPPRRRPTDASRGSAASRGVDTYASSPSRATLRASPLASAERPAAAAAAQRFEGLAAARRRSTAAPSWASPWTCGRRRRARIWSAAGPGRASARSGRAPCSLAPPRPWRPAKRRRRRRRRAPVPPSGPGRRCSGATRRRRARRSWAERGRRWWEPPGVLARVVHFAGRRFAEGASRAPASGAAGDAARLACRRWFALGRRGLVAAERAAGGRARSRPRCRRAPRAAAVDRAADAAAALRAAGAPLRRAVFDPGLARRLADDVAADGAGSDGSLSDLDGDARPTRVEDLMSAQVAPALAEMAYAGVKVDDARLRRWAGDLKWFLRDCDAVAGELLGIDNLDAHGAVKRALGVAATAGDRVVARRAPRARARRRRLRRRARAQLVLDYRLAAPCRARLKALEAARSGRTRRRRGLRPVRAAARGGGAAACLAPGAAVACLLATVSAAAPLGTLCYGALEAVLPDRCLADGLDGGGGRPLADYWLDEPARGFAWSYDGDAQRAICQVRVRVRGRNLTYPADRVYCLDAPPAWPGVPRRAAPLARETRDDRASPWDGAVTIEPRALVVARRGHVLLSADLAQNELRVAAQLSAALSGDGALRRCFADDADDPFVDVARALRVAGATATSDRAAAKQVVYGVLYGQSTRSVARALGADMDAAAGAVGAVRRLFPRLERYRATVAADAARDGFVETLLGKRRALPRITDADRKRRSRAERQALSTAVQGSAADLVKRAMAETVAAFADRPPATKPHLVIQLHDELIFETPEAAAASNAALVATALEAGLDDVPTRVKLKVGPTWADLEDL</sequence>
<evidence type="ECO:0000256" key="6">
    <source>
        <dbReference type="SAM" id="MobiDB-lite"/>
    </source>
</evidence>
<dbReference type="Proteomes" id="UP001363151">
    <property type="component" value="Unassembled WGS sequence"/>
</dbReference>
<feature type="region of interest" description="Disordered" evidence="6">
    <location>
        <begin position="342"/>
        <end position="389"/>
    </location>
</feature>
<feature type="compositionally biased region" description="Low complexity" evidence="6">
    <location>
        <begin position="342"/>
        <end position="357"/>
    </location>
</feature>
<proteinExistence type="predicted"/>
<dbReference type="SMART" id="SM00487">
    <property type="entry name" value="DEXDc"/>
    <property type="match status" value="1"/>
</dbReference>
<reference evidence="8 9" key="1">
    <citation type="submission" date="2024-03" db="EMBL/GenBank/DDBJ databases">
        <title>Aureococcus anophagefferens CCMP1851 and Kratosvirus quantuckense: Draft genome of a second virus-susceptible host strain in the model system.</title>
        <authorList>
            <person name="Chase E."/>
            <person name="Truchon A.R."/>
            <person name="Schepens W."/>
            <person name="Wilhelm S.W."/>
        </authorList>
    </citation>
    <scope>NUCLEOTIDE SEQUENCE [LARGE SCALE GENOMIC DNA]</scope>
    <source>
        <strain evidence="8 9">CCMP1851</strain>
    </source>
</reference>
<evidence type="ECO:0000313" key="8">
    <source>
        <dbReference type="EMBL" id="KAK7235716.1"/>
    </source>
</evidence>
<dbReference type="InterPro" id="IPR027417">
    <property type="entry name" value="P-loop_NTPase"/>
</dbReference>
<feature type="compositionally biased region" description="Low complexity" evidence="6">
    <location>
        <begin position="594"/>
        <end position="615"/>
    </location>
</feature>
<evidence type="ECO:0000256" key="4">
    <source>
        <dbReference type="ARBA" id="ARBA00022932"/>
    </source>
</evidence>